<feature type="domain" description="Endonuclease/exonuclease/phosphatase" evidence="3">
    <location>
        <begin position="503"/>
        <end position="623"/>
    </location>
</feature>
<feature type="compositionally biased region" description="Basic and acidic residues" evidence="2">
    <location>
        <begin position="1805"/>
        <end position="1817"/>
    </location>
</feature>
<feature type="compositionally biased region" description="Low complexity" evidence="2">
    <location>
        <begin position="61"/>
        <end position="72"/>
    </location>
</feature>
<dbReference type="GO" id="GO:0003824">
    <property type="term" value="F:catalytic activity"/>
    <property type="evidence" value="ECO:0007669"/>
    <property type="project" value="InterPro"/>
</dbReference>
<accession>A0A2U3DQR6</accession>
<evidence type="ECO:0000313" key="4">
    <source>
        <dbReference type="EMBL" id="PWI64591.1"/>
    </source>
</evidence>
<feature type="region of interest" description="Disordered" evidence="2">
    <location>
        <begin position="1708"/>
        <end position="1744"/>
    </location>
</feature>
<dbReference type="Gene3D" id="3.60.10.10">
    <property type="entry name" value="Endonuclease/exonuclease/phosphatase"/>
    <property type="match status" value="2"/>
</dbReference>
<gene>
    <name evidence="4" type="ORF">PCL_09521</name>
</gene>
<dbReference type="SUPFAM" id="SSF56219">
    <property type="entry name" value="DNase I-like"/>
    <property type="match status" value="2"/>
</dbReference>
<dbReference type="InterPro" id="IPR036691">
    <property type="entry name" value="Endo/exonu/phosph_ase_sf"/>
</dbReference>
<dbReference type="Pfam" id="PF14529">
    <property type="entry name" value="Exo_endo_phos_2"/>
    <property type="match status" value="2"/>
</dbReference>
<feature type="domain" description="Endonuclease/exonuclease/phosphatase" evidence="3">
    <location>
        <begin position="636"/>
        <end position="702"/>
    </location>
</feature>
<organism evidence="4 5">
    <name type="scientific">Purpureocillium lilacinum</name>
    <name type="common">Paecilomyces lilacinus</name>
    <dbReference type="NCBI Taxonomy" id="33203"/>
    <lineage>
        <taxon>Eukaryota</taxon>
        <taxon>Fungi</taxon>
        <taxon>Dikarya</taxon>
        <taxon>Ascomycota</taxon>
        <taxon>Pezizomycotina</taxon>
        <taxon>Sordariomycetes</taxon>
        <taxon>Hypocreomycetidae</taxon>
        <taxon>Hypocreales</taxon>
        <taxon>Ophiocordycipitaceae</taxon>
        <taxon>Purpureocillium</taxon>
    </lineage>
</organism>
<feature type="coiled-coil region" evidence="1">
    <location>
        <begin position="115"/>
        <end position="142"/>
    </location>
</feature>
<dbReference type="EMBL" id="LCWV01000053">
    <property type="protein sequence ID" value="PWI64591.1"/>
    <property type="molecule type" value="Genomic_DNA"/>
</dbReference>
<dbReference type="PANTHER" id="PTHR33395">
    <property type="entry name" value="TRANSCRIPTASE, PUTATIVE-RELATED-RELATED"/>
    <property type="match status" value="1"/>
</dbReference>
<keyword evidence="1" id="KW-0175">Coiled coil</keyword>
<evidence type="ECO:0000259" key="3">
    <source>
        <dbReference type="Pfam" id="PF14529"/>
    </source>
</evidence>
<evidence type="ECO:0000256" key="1">
    <source>
        <dbReference type="SAM" id="Coils"/>
    </source>
</evidence>
<feature type="region of interest" description="Disordered" evidence="2">
    <location>
        <begin position="43"/>
        <end position="83"/>
    </location>
</feature>
<feature type="compositionally biased region" description="Low complexity" evidence="2">
    <location>
        <begin position="189"/>
        <end position="209"/>
    </location>
</feature>
<evidence type="ECO:0000256" key="2">
    <source>
        <dbReference type="SAM" id="MobiDB-lite"/>
    </source>
</evidence>
<comment type="caution">
    <text evidence="4">The sequence shown here is derived from an EMBL/GenBank/DDBJ whole genome shotgun (WGS) entry which is preliminary data.</text>
</comment>
<proteinExistence type="predicted"/>
<evidence type="ECO:0000313" key="5">
    <source>
        <dbReference type="Proteomes" id="UP000245956"/>
    </source>
</evidence>
<dbReference type="InterPro" id="IPR005135">
    <property type="entry name" value="Endo/exonuclease/phosphatase"/>
</dbReference>
<feature type="region of interest" description="Disordered" evidence="2">
    <location>
        <begin position="175"/>
        <end position="210"/>
    </location>
</feature>
<sequence length="1845" mass="205498">MSHRGHPNLLHRPADVLDGSIDLKDFYCYLNQKEPDANGRRVVKRKIDDSGNESSRNGRYATRTAPKATPAKESGCTTDARNEISNGGDGAATLKHMAQLLGDCRAEFAGFKQMIRSQSELIRTQQETIQDLKETSQEQQQLIRVLTLALEDTRQQMDQELKALHDKLDVVAARAPATPPRSFADVARSPRSGPPATATPPAMATSSKPLDGPSAGAFFCTIDTSRVDEANRDQIQVGAVRHAVEAEMRAKDGQTTWRCAAVLKDARATERIKIICRDENELRHVREAAQKAVAVGAREHGAGRRRDCAARSCRGLGAENNVNIAKLSWLSNKESGKAYGSMVVYVTKESDARRLVDGHYFDLAGESATTNVFERRIGPVQCCNCQTIGHKSFQSMSETLSILQLNVRKREPVQQSLMNDETLKDYAVLAVSEPYARLVDDKVVTSPMWHNNWTKMIPTQKHDARWPIRSMLWVRSDIEAEQLAVPSADLTAAVLRLPERDSLVVSVYVQGNDAQILVSAMESLHGLIRSFRDSTGRRTDVVLVGDFNRHNLLWTGDNVSAGGQGEAEPIIDLMNEHGLCSLLPRGTRTWRRQDQESTIDLVLTTSELADEMLICALHTTDHGTLHGIAYGQGWRRQGEAEPIIDLMNEHGLCSLLPRGTRTWRRQDQESTIDLVLATSELADEMLTCALHATDHGSDHQAIQTTFDVRLPERIVTPRLLFKNAPWNRIRTRVEEGLAPLPWRSDVQTQTDQLMNAVTNAIHEMTPQSKPSQYAKRWWTGDLTRLRRTYAFWRNQARARRRAASACPDLERRAKEAAKQYHDAIRNQRKSHWDEFLAEDTNIWKAAKYLEPGKGAMSDKVPPLRRMDGTTTTNRAEQTEQLLETFFPPLSIFGLAMARLPYDPTRGDSHLANPIDRSFPTTRARTPTSKERERLLALGLYYNEPEPAVLCLRCGFALKTGGDRVSRHLGEKHDITRKARWGLNKLVQSLHLPDPNRIACEIRWIRSPSSPCLDEGRHLQTLQLSVHQSCVMSDPRHLPQLCAAVGDDNSAASRAIRERAEEICRQEKMYLAAGAATASATAMTPEQAIMMTNWMRRTGWEDIFEKAHRGFLVALSALPQPGTGPLILSVSGVAIAESPEEDESKLHTIVAALDRLLDRCGDTLWCDPAWDECLPPVGVSHELSSDEDDGLCQDDDDCEDSELEDDDQALTDDDLEEVDANDSADNDLCYIANGEVLIEQDPQADILLRFCSGMVTEDFQDGKASSTLLVYFGAVCGLSLPEGAEFLRPGQYTTHLSGFIYCARLIMLESVLPRASHDYINIEARPPKGGHLEALQELRRSKMCDGTMSPLGELFGLLAFGTVLRQSDGPTFHFEWSDDGEVISWDGDHRLSMSAFRGLVQTLLQAATKLCRRLMYDWEPPKPDFKRIRDRLSASSTGYSFVTDPANGLADAYLEVLSRACRAPIDGLLQWNPGGEGCWDVKAVTKFIERHDELLKMLMLLFHLGSGQGSRISELLSIEHCNTPSRLRGIGFYAGYMFSTTRHHKARLATNNEFQVARFLPESIALVAYDYLVYIRRTTPAARVTQWKADTFSRALQAFTNASPGISFGIGARLYRQISIAITERHIRSIAGYFNRNDDTSPNSDSEVAFAWQSGHRPRQRNSTYGLDGAFPDQLQPGLLRLYLEVSKQWHAWLQLREAAVTRRATCLASNGDDSGHSKMRTAGQKRPFAEISTSEPSRHDENRDETGHTVLAALGDSVGDIDIEDARPVHVGTAQGNHAGISAGHRSPHSDKPGPVAKLPADNKPSADSKPSPKDDVFVYMPQYRLAICRRDGKFRVSSGGFQGS</sequence>
<dbReference type="PANTHER" id="PTHR33395:SF22">
    <property type="entry name" value="REVERSE TRANSCRIPTASE DOMAIN-CONTAINING PROTEIN"/>
    <property type="match status" value="1"/>
</dbReference>
<name>A0A2U3DQR6_PURLI</name>
<feature type="region of interest" description="Disordered" evidence="2">
    <location>
        <begin position="1180"/>
        <end position="1202"/>
    </location>
</feature>
<reference evidence="4 5" key="1">
    <citation type="journal article" date="2016" name="Front. Microbiol.">
        <title>Genome and transcriptome sequences reveal the specific parasitism of the nematophagous Purpureocillium lilacinum 36-1.</title>
        <authorList>
            <person name="Xie J."/>
            <person name="Li S."/>
            <person name="Mo C."/>
            <person name="Xiao X."/>
            <person name="Peng D."/>
            <person name="Wang G."/>
            <person name="Xiao Y."/>
        </authorList>
    </citation>
    <scope>NUCLEOTIDE SEQUENCE [LARGE SCALE GENOMIC DNA]</scope>
    <source>
        <strain evidence="4 5">36-1</strain>
    </source>
</reference>
<protein>
    <recommendedName>
        <fullName evidence="3">Endonuclease/exonuclease/phosphatase domain-containing protein</fullName>
    </recommendedName>
</protein>
<dbReference type="Proteomes" id="UP000245956">
    <property type="component" value="Unassembled WGS sequence"/>
</dbReference>
<feature type="compositionally biased region" description="Acidic residues" evidence="2">
    <location>
        <begin position="1184"/>
        <end position="1202"/>
    </location>
</feature>
<feature type="region of interest" description="Disordered" evidence="2">
    <location>
        <begin position="1774"/>
        <end position="1817"/>
    </location>
</feature>